<dbReference type="InterPro" id="IPR000682">
    <property type="entry name" value="PCMT"/>
</dbReference>
<organism evidence="12 13">
    <name type="scientific">Streptomyces cinnabarinus</name>
    <dbReference type="NCBI Taxonomy" id="67287"/>
    <lineage>
        <taxon>Bacteria</taxon>
        <taxon>Bacillati</taxon>
        <taxon>Actinomycetota</taxon>
        <taxon>Actinomycetes</taxon>
        <taxon>Kitasatosporales</taxon>
        <taxon>Streptomycetaceae</taxon>
        <taxon>Streptomyces</taxon>
    </lineage>
</organism>
<keyword evidence="7" id="KW-0808">Transferase</keyword>
<evidence type="ECO:0000313" key="13">
    <source>
        <dbReference type="Proteomes" id="UP001164439"/>
    </source>
</evidence>
<name>A0ABY7KQW4_9ACTN</name>
<gene>
    <name evidence="12" type="ORF">STRCI_008646</name>
</gene>
<dbReference type="PANTHER" id="PTHR11579">
    <property type="entry name" value="PROTEIN-L-ISOASPARTATE O-METHYLTRANSFERASE"/>
    <property type="match status" value="1"/>
</dbReference>
<accession>A0ABY7KQW4</accession>
<comment type="subcellular location">
    <subcellularLocation>
        <location evidence="1">Cytoplasm</location>
    </subcellularLocation>
</comment>
<evidence type="ECO:0000256" key="3">
    <source>
        <dbReference type="ARBA" id="ARBA00011890"/>
    </source>
</evidence>
<proteinExistence type="inferred from homology"/>
<dbReference type="GO" id="GO:0008168">
    <property type="term" value="F:methyltransferase activity"/>
    <property type="evidence" value="ECO:0007669"/>
    <property type="project" value="UniProtKB-KW"/>
</dbReference>
<evidence type="ECO:0000256" key="6">
    <source>
        <dbReference type="ARBA" id="ARBA00022603"/>
    </source>
</evidence>
<dbReference type="Gene3D" id="3.40.50.150">
    <property type="entry name" value="Vaccinia Virus protein VP39"/>
    <property type="match status" value="1"/>
</dbReference>
<evidence type="ECO:0000256" key="4">
    <source>
        <dbReference type="ARBA" id="ARBA00013346"/>
    </source>
</evidence>
<dbReference type="EMBL" id="CP114413">
    <property type="protein sequence ID" value="WAZ26956.1"/>
    <property type="molecule type" value="Genomic_DNA"/>
</dbReference>
<evidence type="ECO:0000256" key="7">
    <source>
        <dbReference type="ARBA" id="ARBA00022679"/>
    </source>
</evidence>
<keyword evidence="13" id="KW-1185">Reference proteome</keyword>
<evidence type="ECO:0000256" key="9">
    <source>
        <dbReference type="ARBA" id="ARBA00030757"/>
    </source>
</evidence>
<dbReference type="GO" id="GO:0032259">
    <property type="term" value="P:methylation"/>
    <property type="evidence" value="ECO:0007669"/>
    <property type="project" value="UniProtKB-KW"/>
</dbReference>
<dbReference type="PANTHER" id="PTHR11579:SF0">
    <property type="entry name" value="PROTEIN-L-ISOASPARTATE(D-ASPARTATE) O-METHYLTRANSFERASE"/>
    <property type="match status" value="1"/>
</dbReference>
<evidence type="ECO:0000256" key="5">
    <source>
        <dbReference type="ARBA" id="ARBA00022490"/>
    </source>
</evidence>
<dbReference type="SUPFAM" id="SSF53335">
    <property type="entry name" value="S-adenosyl-L-methionine-dependent methyltransferases"/>
    <property type="match status" value="1"/>
</dbReference>
<reference evidence="12" key="1">
    <citation type="submission" date="2022-12" db="EMBL/GenBank/DDBJ databases">
        <authorList>
            <person name="Ruckert C."/>
            <person name="Busche T."/>
            <person name="Kalinowski J."/>
            <person name="Wittmann C."/>
        </authorList>
    </citation>
    <scope>NUCLEOTIDE SEQUENCE</scope>
    <source>
        <strain evidence="12">DSM 40467</strain>
    </source>
</reference>
<evidence type="ECO:0000256" key="2">
    <source>
        <dbReference type="ARBA" id="ARBA00005369"/>
    </source>
</evidence>
<dbReference type="InterPro" id="IPR029063">
    <property type="entry name" value="SAM-dependent_MTases_sf"/>
</dbReference>
<sequence>MTFTDLDEGWSELGRSLLGRKAITSDWMPSFAAVPRSAFLPEVMWPHDMDTGTTATVDRSEDAAGWSAYADADVPIVTQWDDGASDEPGGVPTSSASMPSVVFRMLADLDVHEGHRVLEIGTGTGWNAGLLAHRLGHASVVSIEIDPVVAAEARMRLARAELPVVVLTRDGAEGDGQGAPYDRIIATAGVRKIPPAWIDQTRLGGLIVAPWGTHYGNQDAIVRLEVGGGGASASGSFTRPAEFMKLRSQRLPFAGHHAYAPDGVGAAERSTTPVTADELLGHDDQFAVSTFAVGLRVRDCHHRAAVKRDGARPVWFYGLADNSWACVLFRDGQPESQVWQAGPRKLWDEVNAALEWWREAGRPSHGRFGLTVTTEGAQRAWLDDPADSWEI</sequence>
<evidence type="ECO:0000256" key="8">
    <source>
        <dbReference type="ARBA" id="ARBA00022691"/>
    </source>
</evidence>
<keyword evidence="5" id="KW-0963">Cytoplasm</keyword>
<evidence type="ECO:0000313" key="12">
    <source>
        <dbReference type="EMBL" id="WAZ26956.1"/>
    </source>
</evidence>
<evidence type="ECO:0000256" key="10">
    <source>
        <dbReference type="ARBA" id="ARBA00031323"/>
    </source>
</evidence>
<protein>
    <recommendedName>
        <fullName evidence="4">Protein-L-isoaspartate O-methyltransferase</fullName>
        <ecNumber evidence="3">2.1.1.77</ecNumber>
    </recommendedName>
    <alternativeName>
        <fullName evidence="11">L-isoaspartyl protein carboxyl methyltransferase</fullName>
    </alternativeName>
    <alternativeName>
        <fullName evidence="9">Protein L-isoaspartyl methyltransferase</fullName>
    </alternativeName>
    <alternativeName>
        <fullName evidence="10">Protein-beta-aspartate methyltransferase</fullName>
    </alternativeName>
</protein>
<comment type="similarity">
    <text evidence="2">Belongs to the methyltransferase superfamily. L-isoaspartyl/D-aspartyl protein methyltransferase family.</text>
</comment>
<dbReference type="CDD" id="cd02440">
    <property type="entry name" value="AdoMet_MTases"/>
    <property type="match status" value="1"/>
</dbReference>
<dbReference type="EC" id="2.1.1.77" evidence="3"/>
<keyword evidence="8" id="KW-0949">S-adenosyl-L-methionine</keyword>
<keyword evidence="6 12" id="KW-0489">Methyltransferase</keyword>
<evidence type="ECO:0000256" key="11">
    <source>
        <dbReference type="ARBA" id="ARBA00031350"/>
    </source>
</evidence>
<dbReference type="Proteomes" id="UP001164439">
    <property type="component" value="Chromosome"/>
</dbReference>
<dbReference type="RefSeq" id="WP_269664443.1">
    <property type="nucleotide sequence ID" value="NZ_CP114413.1"/>
</dbReference>
<dbReference type="Pfam" id="PF01135">
    <property type="entry name" value="PCMT"/>
    <property type="match status" value="1"/>
</dbReference>
<evidence type="ECO:0000256" key="1">
    <source>
        <dbReference type="ARBA" id="ARBA00004496"/>
    </source>
</evidence>